<feature type="transmembrane region" description="Helical" evidence="2">
    <location>
        <begin position="29"/>
        <end position="48"/>
    </location>
</feature>
<feature type="transmembrane region" description="Helical" evidence="2">
    <location>
        <begin position="54"/>
        <end position="75"/>
    </location>
</feature>
<organism evidence="3 4">
    <name type="scientific">Leifsonia tongyongensis</name>
    <dbReference type="NCBI Taxonomy" id="1268043"/>
    <lineage>
        <taxon>Bacteria</taxon>
        <taxon>Bacillati</taxon>
        <taxon>Actinomycetota</taxon>
        <taxon>Actinomycetes</taxon>
        <taxon>Micrococcales</taxon>
        <taxon>Microbacteriaceae</taxon>
        <taxon>Leifsonia</taxon>
    </lineage>
</organism>
<proteinExistence type="predicted"/>
<evidence type="ECO:0000256" key="2">
    <source>
        <dbReference type="SAM" id="Phobius"/>
    </source>
</evidence>
<evidence type="ECO:0000313" key="4">
    <source>
        <dbReference type="Proteomes" id="UP000474967"/>
    </source>
</evidence>
<dbReference type="RefSeq" id="WP_163289336.1">
    <property type="nucleotide sequence ID" value="NZ_JAAGWY010000002.1"/>
</dbReference>
<dbReference type="Proteomes" id="UP000474967">
    <property type="component" value="Unassembled WGS sequence"/>
</dbReference>
<accession>A0A6L9XXF8</accession>
<evidence type="ECO:0000313" key="3">
    <source>
        <dbReference type="EMBL" id="NEN05925.1"/>
    </source>
</evidence>
<keyword evidence="2" id="KW-0812">Transmembrane</keyword>
<feature type="region of interest" description="Disordered" evidence="1">
    <location>
        <begin position="1"/>
        <end position="21"/>
    </location>
</feature>
<feature type="transmembrane region" description="Helical" evidence="2">
    <location>
        <begin position="156"/>
        <end position="180"/>
    </location>
</feature>
<keyword evidence="2" id="KW-1133">Transmembrane helix</keyword>
<gene>
    <name evidence="3" type="ORF">G3T36_08560</name>
</gene>
<reference evidence="3 4" key="1">
    <citation type="journal article" date="2014" name="J. Microbiol.">
        <title>Diaminobutyricibacter tongyongensis gen. nov., sp. nov. and Homoserinibacter gongjuensis gen. nov., sp. nov. belong to the family Microbacteriaceae.</title>
        <authorList>
            <person name="Kim S.J."/>
            <person name="Ahn J.H."/>
            <person name="Weon H.Y."/>
            <person name="Hamada M."/>
            <person name="Suzuki K."/>
            <person name="Kwon S.W."/>
        </authorList>
    </citation>
    <scope>NUCLEOTIDE SEQUENCE [LARGE SCALE GENOMIC DNA]</scope>
    <source>
        <strain evidence="3 4">NBRC 108724</strain>
    </source>
</reference>
<protein>
    <submittedName>
        <fullName evidence="3">Uncharacterized protein</fullName>
    </submittedName>
</protein>
<dbReference type="EMBL" id="JAAGWY010000002">
    <property type="protein sequence ID" value="NEN05925.1"/>
    <property type="molecule type" value="Genomic_DNA"/>
</dbReference>
<feature type="transmembrane region" description="Helical" evidence="2">
    <location>
        <begin position="129"/>
        <end position="149"/>
    </location>
</feature>
<name>A0A6L9XXF8_9MICO</name>
<keyword evidence="2" id="KW-0472">Membrane</keyword>
<evidence type="ECO:0000256" key="1">
    <source>
        <dbReference type="SAM" id="MobiDB-lite"/>
    </source>
</evidence>
<keyword evidence="4" id="KW-1185">Reference proteome</keyword>
<dbReference type="AlphaFoldDB" id="A0A6L9XXF8"/>
<sequence length="181" mass="19355">MAARDGWKIPPVQHPEGHPRRASWARRNIVTPQFVSGTVLVSVVISVADESRGLVNVFTITAVSVLVFWATDVFVQALAAEGREPDEPIHLRVSVRLALHRAKGLLLAAAAPLFILLVGVNGLRAGQNAYWAALLSGVVILGGVGWVAFSKRGIPWYGHLLGSLATASLGAMVMILKILLQ</sequence>
<feature type="transmembrane region" description="Helical" evidence="2">
    <location>
        <begin position="104"/>
        <end position="123"/>
    </location>
</feature>
<comment type="caution">
    <text evidence="3">The sequence shown here is derived from an EMBL/GenBank/DDBJ whole genome shotgun (WGS) entry which is preliminary data.</text>
</comment>